<keyword evidence="4" id="KW-1185">Reference proteome</keyword>
<dbReference type="AlphaFoldDB" id="A0A5A8CCX5"/>
<dbReference type="EMBL" id="VLTN01000041">
    <property type="protein sequence ID" value="KAA0149641.1"/>
    <property type="molecule type" value="Genomic_DNA"/>
</dbReference>
<dbReference type="Gene3D" id="1.25.10.10">
    <property type="entry name" value="Leucine-rich Repeat Variant"/>
    <property type="match status" value="1"/>
</dbReference>
<feature type="signal peptide" evidence="2">
    <location>
        <begin position="1"/>
        <end position="25"/>
    </location>
</feature>
<evidence type="ECO:0000256" key="2">
    <source>
        <dbReference type="SAM" id="SignalP"/>
    </source>
</evidence>
<keyword evidence="2" id="KW-0732">Signal</keyword>
<gene>
    <name evidence="3" type="ORF">FNF29_05853</name>
</gene>
<evidence type="ECO:0000313" key="3">
    <source>
        <dbReference type="EMBL" id="KAA0149641.1"/>
    </source>
</evidence>
<protein>
    <submittedName>
        <fullName evidence="3">Uncharacterized protein</fullName>
    </submittedName>
</protein>
<feature type="chain" id="PRO_5022792701" evidence="2">
    <location>
        <begin position="26"/>
        <end position="579"/>
    </location>
</feature>
<reference evidence="3 4" key="1">
    <citation type="submission" date="2019-07" db="EMBL/GenBank/DDBJ databases">
        <title>Genomes of Cafeteria roenbergensis.</title>
        <authorList>
            <person name="Fischer M.G."/>
            <person name="Hackl T."/>
            <person name="Roman M."/>
        </authorList>
    </citation>
    <scope>NUCLEOTIDE SEQUENCE [LARGE SCALE GENOMIC DNA]</scope>
    <source>
        <strain evidence="3 4">BVI</strain>
    </source>
</reference>
<feature type="region of interest" description="Disordered" evidence="1">
    <location>
        <begin position="29"/>
        <end position="73"/>
    </location>
</feature>
<dbReference type="Proteomes" id="UP000323011">
    <property type="component" value="Unassembled WGS sequence"/>
</dbReference>
<feature type="compositionally biased region" description="Low complexity" evidence="1">
    <location>
        <begin position="39"/>
        <end position="53"/>
    </location>
</feature>
<accession>A0A5A8CCX5</accession>
<dbReference type="InterPro" id="IPR011989">
    <property type="entry name" value="ARM-like"/>
</dbReference>
<evidence type="ECO:0000313" key="4">
    <source>
        <dbReference type="Proteomes" id="UP000323011"/>
    </source>
</evidence>
<evidence type="ECO:0000256" key="1">
    <source>
        <dbReference type="SAM" id="MobiDB-lite"/>
    </source>
</evidence>
<comment type="caution">
    <text evidence="3">The sequence shown here is derived from an EMBL/GenBank/DDBJ whole genome shotgun (WGS) entry which is preliminary data.</text>
</comment>
<organism evidence="3 4">
    <name type="scientific">Cafeteria roenbergensis</name>
    <name type="common">Marine flagellate</name>
    <dbReference type="NCBI Taxonomy" id="33653"/>
    <lineage>
        <taxon>Eukaryota</taxon>
        <taxon>Sar</taxon>
        <taxon>Stramenopiles</taxon>
        <taxon>Bigyra</taxon>
        <taxon>Opalozoa</taxon>
        <taxon>Bicosoecida</taxon>
        <taxon>Cafeteriaceae</taxon>
        <taxon>Cafeteria</taxon>
    </lineage>
</organism>
<feature type="compositionally biased region" description="Acidic residues" evidence="1">
    <location>
        <begin position="54"/>
        <end position="69"/>
    </location>
</feature>
<proteinExistence type="predicted"/>
<name>A0A5A8CCX5_CAFRO</name>
<sequence length="579" mass="60984">MMSSTAAVLAWSSLFGMLFPGATVAQDATDAPARDCDPGTDTVARAAAAAGTGSDDDDDDGEDGGDDDSASLCVPASLDDVPDVLEVAQAAPFGSTAHRRVSRHGSRPSTAGVVRPSTFNAFSKAMNAVTMAWLASAPVPPEARAEAAARGGCAALEVVRSYTRLVPIKADRRAAMAAAIALLRSPTALLPDQLRLLADDCLAAMSDTDEPFDALAGFCLDALASRAGVPFVLARAAAALHPPNSTVMSAGAHTVRVEEDVVYMHAMATPPLAPGASLDDAPPDGQAGVAFSGRLVRGKPLPPQLQVRLLGWIAMALARTEQRQVSDGLTLCIARAAVASLEDRSEAVRDAAAVALGETLELLRSKEALRGLMDGVDLLKASRLAATGLGAAMRSGHRRGTSAAHVSAGPVWGAPPSSRQPRVPSLRRLCERHLQAMVITDAWSLAEDDSYRLSITCLVYLKAHSRALACSGLLRSCPAAATDLLKLYRIPSKRSQASFRDVRSGMRNLSAHRLTPQSFTRTLSATWAVRVAHPRLLAYFMRFRREAVPELYAAINAHFPAAADCDMEPVLPATLARPR</sequence>